<evidence type="ECO:0000313" key="13">
    <source>
        <dbReference type="Proteomes" id="UP001187315"/>
    </source>
</evidence>
<dbReference type="SUPFAM" id="SSF50978">
    <property type="entry name" value="WD40 repeat-like"/>
    <property type="match status" value="2"/>
</dbReference>
<keyword evidence="4" id="KW-0677">Repeat</keyword>
<keyword evidence="7" id="KW-0966">Cell projection</keyword>
<dbReference type="GO" id="GO:0007288">
    <property type="term" value="P:sperm axoneme assembly"/>
    <property type="evidence" value="ECO:0007669"/>
    <property type="project" value="TreeGrafter"/>
</dbReference>
<reference evidence="12" key="1">
    <citation type="submission" date="2023-08" db="EMBL/GenBank/DDBJ databases">
        <title>Pelteobagrus vachellii genome.</title>
        <authorList>
            <person name="Liu H."/>
        </authorList>
    </citation>
    <scope>NUCLEOTIDE SEQUENCE</scope>
    <source>
        <strain evidence="12">PRFRI_2022a</strain>
        <tissue evidence="12">Muscle</tissue>
    </source>
</reference>
<evidence type="ECO:0000256" key="9">
    <source>
        <dbReference type="ARBA" id="ARBA00023662"/>
    </source>
</evidence>
<sequence>MDNSGSLEVRWVQGFTSSKVAFLDEKTACYVCGNYIVFLNVETKTRKVLQSPGHGIGVFTANGLYRTLAFSEQKRFPSIFVYRYPELKVKCDLKGEAKLSYTALALSDNAQYLASCSSLPEYTITVWNLERGHSICSNRLAEEDVTTLLFNPVSWQQICTVNPKSLTVWNIERCNEVHIMNPSVIDLSSIYGSVIKKKDDNSYIYTAELTYSGPQMPTSVIAGLIGERADKILGVKPRLSPCAICWSVSSDLYVGTKEGFLLLVNTESLLVSILYNPHTKQSPTDYIESSGTQEGSFQSMALHSKEVFATGPDGVLQMLRIKENKVEVVETLTLLEPISSLCFSPDYETLLLSSTTGRIYKYNPGFNNEVDKVLDVLCGDFIAAAPQYTEMNICVSIRESGQLQLWSLEDGDCIASISLQTKVTCLACCPIAQYVAVGAVTGHVLFVDLTRSQRPRLVHNVHLYHVPVEHLVFDQGANFLITGAFDSHIFLLDARPSKAFKIIGYIDAMGDTVSLSTQYQVESKTVDVLVLSNSEKNRTDKKLKEGNLIMFLSLSIQQISDTANCVDARGHLREQVISQTCMYEIPHSLSSCVLGTKTIFGYCHKKKVLQRFPLPVCVVSSNQKVVRLTPEKEVEGHPIGPALLSLSLNQSWLASFGRDGLIRIYDIATLDTYVQKQCHSWWLGGVRSVSFTPGSQTLITTGHRDGSLVCSRLSLKMAGHTQDSKYMMVNFEDKLSKENPILSDMVDWEPPSEAPAEVSNGSQGTNDITDKNEGYKSLPSATPCNFTWLDNKLNTVLKEECQQYAETMRSLKKSVEELQEKFQAIMEENEKLPEMEKLEQLEFNLDVDEQQSLQVVGEQEAAKVKKEIELENLEKRYLQDVLKKKYWDSMSVKRKSIKAFHSGCEVDNFPMKHHTAMEVEELNRVEAIRKMEKADTVQENSTAPLEKEEVKEDKGYEVAMSALIGSLSTQYGGSNPYLYSQFSLCTKDQKINQIILIQDVIYKVKTAFNTEFEAVYKQKEQEISRIRDKNKHIAEIVSKLDLQKTLWEPILSDNERPERILTVSDSEIKVEKCLTPEQRQKEEEQRNEEEQRQLQEKGDNIRERALDNMMDGVLEVKKEDILTMEVSPPEYVLKPELQWTEEERRNYKEHQRKLKELSEEKEKYRKTLEAEMKKLQASINDGTHAFDEILSKLFERKVKSEMSVYQEELKITSLFHSIIIEEEMLDMEEELISRLEKAQTVKNQIVETLNDLREDVEAFRETYEDAVAEDKLLDSGFRKEFFEVPGHIVDQLYKLYKRRPRIQIIRTQSDKTELLKDSHVLSQAATEGPSKMVKAMEELDSPQNMPEVLDPVVWERFCLARRTKVESEQKVKKKALILAEMQTFLQKRIDEEEKAQMEIKNLVDHLNFLREERLRFSSNVMVQLLLKQGHVELETGDFTAEYSDSWLLHCSVVEDLNNSIRALGEETITNMVECKDLHKGNIQQEWKHKRMSMQTEDLKNNARDIQMLHLSNEVQEHLTETDHENRMFKKVSSLEKTISLQDETYTKNVEGCKKLIKELNRQAKAKKENTAALDLQLSNLQVTVVERRNIYESTAMDENQEREAKQHYQKILQRKKLVDLAKAQDIDIDILSTKLECMRMKTFPSLSQ</sequence>
<feature type="region of interest" description="Disordered" evidence="11">
    <location>
        <begin position="1076"/>
        <end position="1100"/>
    </location>
</feature>
<name>A0AA88NEN7_TACVA</name>
<dbReference type="GO" id="GO:0005930">
    <property type="term" value="C:axoneme"/>
    <property type="evidence" value="ECO:0007669"/>
    <property type="project" value="UniProtKB-SubCell"/>
</dbReference>
<accession>A0AA88NEN7</accession>
<evidence type="ECO:0000256" key="11">
    <source>
        <dbReference type="SAM" id="MobiDB-lite"/>
    </source>
</evidence>
<evidence type="ECO:0000256" key="5">
    <source>
        <dbReference type="ARBA" id="ARBA00023054"/>
    </source>
</evidence>
<dbReference type="Proteomes" id="UP001187315">
    <property type="component" value="Unassembled WGS sequence"/>
</dbReference>
<comment type="caution">
    <text evidence="12">The sequence shown here is derived from an EMBL/GenBank/DDBJ whole genome shotgun (WGS) entry which is preliminary data.</text>
</comment>
<dbReference type="Pfam" id="PF25828">
    <property type="entry name" value="CC_Cfap43"/>
    <property type="match status" value="1"/>
</dbReference>
<evidence type="ECO:0000256" key="3">
    <source>
        <dbReference type="ARBA" id="ARBA00022574"/>
    </source>
</evidence>
<evidence type="ECO:0000313" key="12">
    <source>
        <dbReference type="EMBL" id="KAK2852545.1"/>
    </source>
</evidence>
<dbReference type="InterPro" id="IPR015943">
    <property type="entry name" value="WD40/YVTN_repeat-like_dom_sf"/>
</dbReference>
<evidence type="ECO:0000256" key="4">
    <source>
        <dbReference type="ARBA" id="ARBA00022737"/>
    </source>
</evidence>
<organism evidence="12 13">
    <name type="scientific">Tachysurus vachellii</name>
    <name type="common">Darkbarbel catfish</name>
    <name type="synonym">Pelteobagrus vachellii</name>
    <dbReference type="NCBI Taxonomy" id="175792"/>
    <lineage>
        <taxon>Eukaryota</taxon>
        <taxon>Metazoa</taxon>
        <taxon>Chordata</taxon>
        <taxon>Craniata</taxon>
        <taxon>Vertebrata</taxon>
        <taxon>Euteleostomi</taxon>
        <taxon>Actinopterygii</taxon>
        <taxon>Neopterygii</taxon>
        <taxon>Teleostei</taxon>
        <taxon>Ostariophysi</taxon>
        <taxon>Siluriformes</taxon>
        <taxon>Bagridae</taxon>
        <taxon>Tachysurus</taxon>
    </lineage>
</organism>
<comment type="similarity">
    <text evidence="8">Belongs to the CFAP43 family.</text>
</comment>
<feature type="coiled-coil region" evidence="10">
    <location>
        <begin position="1549"/>
        <end position="1576"/>
    </location>
</feature>
<evidence type="ECO:0000256" key="7">
    <source>
        <dbReference type="ARBA" id="ARBA00023273"/>
    </source>
</evidence>
<dbReference type="PANTHER" id="PTHR14885">
    <property type="entry name" value="CILIA- AND FLAGELLA-ASSOCIATED PROTEIN 43-RELATED"/>
    <property type="match status" value="1"/>
</dbReference>
<evidence type="ECO:0000256" key="8">
    <source>
        <dbReference type="ARBA" id="ARBA00023605"/>
    </source>
</evidence>
<feature type="coiled-coil region" evidence="10">
    <location>
        <begin position="794"/>
        <end position="828"/>
    </location>
</feature>
<evidence type="ECO:0000256" key="10">
    <source>
        <dbReference type="SAM" id="Coils"/>
    </source>
</evidence>
<protein>
    <recommendedName>
        <fullName evidence="9">Cilia- and flagella-associated protein 43</fullName>
    </recommendedName>
</protein>
<dbReference type="SMART" id="SM00320">
    <property type="entry name" value="WD40"/>
    <property type="match status" value="6"/>
</dbReference>
<keyword evidence="13" id="KW-1185">Reference proteome</keyword>
<dbReference type="InterPro" id="IPR036322">
    <property type="entry name" value="WD40_repeat_dom_sf"/>
</dbReference>
<dbReference type="InterPro" id="IPR001680">
    <property type="entry name" value="WD40_rpt"/>
</dbReference>
<feature type="coiled-coil region" evidence="10">
    <location>
        <begin position="1140"/>
        <end position="1178"/>
    </location>
</feature>
<feature type="region of interest" description="Disordered" evidence="11">
    <location>
        <begin position="750"/>
        <end position="772"/>
    </location>
</feature>
<proteinExistence type="inferred from homology"/>
<keyword evidence="5 10" id="KW-0175">Coiled coil</keyword>
<keyword evidence="2" id="KW-0963">Cytoplasm</keyword>
<feature type="coiled-coil region" evidence="10">
    <location>
        <begin position="1235"/>
        <end position="1269"/>
    </location>
</feature>
<dbReference type="PANTHER" id="PTHR14885:SF1">
    <property type="entry name" value="CILIA- AND FLAGELLA-ASSOCIATED PROTEIN 43"/>
    <property type="match status" value="1"/>
</dbReference>
<comment type="subcellular location">
    <subcellularLocation>
        <location evidence="1">Cytoplasm</location>
        <location evidence="1">Cytoskeleton</location>
        <location evidence="1">Cilium axoneme</location>
    </subcellularLocation>
</comment>
<evidence type="ECO:0000256" key="6">
    <source>
        <dbReference type="ARBA" id="ARBA00023212"/>
    </source>
</evidence>
<keyword evidence="6" id="KW-0206">Cytoskeleton</keyword>
<evidence type="ECO:0000256" key="2">
    <source>
        <dbReference type="ARBA" id="ARBA00022490"/>
    </source>
</evidence>
<gene>
    <name evidence="12" type="ORF">Q7C36_007746</name>
</gene>
<dbReference type="EMBL" id="JAVHJS010000007">
    <property type="protein sequence ID" value="KAK2852545.1"/>
    <property type="molecule type" value="Genomic_DNA"/>
</dbReference>
<dbReference type="Gene3D" id="2.130.10.10">
    <property type="entry name" value="YVTN repeat-like/Quinoprotein amine dehydrogenase"/>
    <property type="match status" value="4"/>
</dbReference>
<evidence type="ECO:0000256" key="1">
    <source>
        <dbReference type="ARBA" id="ARBA00004430"/>
    </source>
</evidence>
<keyword evidence="3" id="KW-0853">WD repeat</keyword>